<keyword evidence="1" id="KW-1185">Reference proteome</keyword>
<organism evidence="1 2">
    <name type="scientific">Globodera pallida</name>
    <name type="common">Potato cyst nematode worm</name>
    <name type="synonym">Heterodera pallida</name>
    <dbReference type="NCBI Taxonomy" id="36090"/>
    <lineage>
        <taxon>Eukaryota</taxon>
        <taxon>Metazoa</taxon>
        <taxon>Ecdysozoa</taxon>
        <taxon>Nematoda</taxon>
        <taxon>Chromadorea</taxon>
        <taxon>Rhabditida</taxon>
        <taxon>Tylenchina</taxon>
        <taxon>Tylenchomorpha</taxon>
        <taxon>Tylenchoidea</taxon>
        <taxon>Heteroderidae</taxon>
        <taxon>Heteroderinae</taxon>
        <taxon>Globodera</taxon>
    </lineage>
</organism>
<sequence>MAPISDRLDVLVDVHLKKREWSLGRLEIRRATDGNGAEIVNLSDERQPIPQRPLPNSVIGFKEIEISYINRSVIEFLQRIRRLFDSSGPNLFIKTYGSRSWQIIWHRIWPLINDNIYGLYLLNISPEFPADDSAGASSAQALAKRLLTPRGDGLPMMLYCGFDWAKMEGLKGSFVTASEPANFIITFWEDDDDDYFVPFELQNNLTRERLTLQDIGRENREKWLLVRCPIVRDQDKWAKWEKKAIASGWDYRRKPISLWRDHRISICFNDRDIGDDGMLDENEGPSEPNE</sequence>
<dbReference type="WBParaSite" id="GPLIN_001555200">
    <property type="protein sequence ID" value="GPLIN_001555200"/>
    <property type="gene ID" value="GPLIN_001555200"/>
</dbReference>
<accession>A0A183CRP4</accession>
<name>A0A183CRP4_GLOPA</name>
<reference evidence="1" key="2">
    <citation type="submission" date="2014-05" db="EMBL/GenBank/DDBJ databases">
        <title>The genome and life-stage specific transcriptomes of Globodera pallida elucidate key aspects of plant parasitism by a cyst nematode.</title>
        <authorList>
            <person name="Cotton J.A."/>
            <person name="Lilley C.J."/>
            <person name="Jones L.M."/>
            <person name="Kikuchi T."/>
            <person name="Reid A.J."/>
            <person name="Thorpe P."/>
            <person name="Tsai I.J."/>
            <person name="Beasley H."/>
            <person name="Blok V."/>
            <person name="Cock P.J.A."/>
            <person name="Van den Akker S.E."/>
            <person name="Holroyd N."/>
            <person name="Hunt M."/>
            <person name="Mantelin S."/>
            <person name="Naghra H."/>
            <person name="Pain A."/>
            <person name="Palomares-Rius J.E."/>
            <person name="Zarowiecki M."/>
            <person name="Berriman M."/>
            <person name="Jones J.T."/>
            <person name="Urwin P.E."/>
        </authorList>
    </citation>
    <scope>NUCLEOTIDE SEQUENCE [LARGE SCALE GENOMIC DNA]</scope>
    <source>
        <strain evidence="1">Lindley</strain>
    </source>
</reference>
<reference evidence="2" key="3">
    <citation type="submission" date="2016-06" db="UniProtKB">
        <authorList>
            <consortium name="WormBaseParasite"/>
        </authorList>
    </citation>
    <scope>IDENTIFICATION</scope>
</reference>
<evidence type="ECO:0000313" key="2">
    <source>
        <dbReference type="WBParaSite" id="GPLIN_001555200"/>
    </source>
</evidence>
<dbReference type="Proteomes" id="UP000050741">
    <property type="component" value="Unassembled WGS sequence"/>
</dbReference>
<evidence type="ECO:0000313" key="1">
    <source>
        <dbReference type="Proteomes" id="UP000050741"/>
    </source>
</evidence>
<protein>
    <submittedName>
        <fullName evidence="2">FBA domain-containing protein</fullName>
    </submittedName>
</protein>
<dbReference type="AlphaFoldDB" id="A0A183CRP4"/>
<proteinExistence type="predicted"/>
<reference evidence="1" key="1">
    <citation type="submission" date="2013-12" db="EMBL/GenBank/DDBJ databases">
        <authorList>
            <person name="Aslett M."/>
        </authorList>
    </citation>
    <scope>NUCLEOTIDE SEQUENCE [LARGE SCALE GENOMIC DNA]</scope>
    <source>
        <strain evidence="1">Lindley</strain>
    </source>
</reference>